<keyword evidence="7" id="KW-0732">Signal</keyword>
<evidence type="ECO:0000256" key="4">
    <source>
        <dbReference type="ARBA" id="ARBA00022964"/>
    </source>
</evidence>
<dbReference type="InterPro" id="IPR044862">
    <property type="entry name" value="Pro_4_hyd_alph_FE2OG_OXY"/>
</dbReference>
<name>A0A9W7BZR4_9STRA</name>
<dbReference type="InterPro" id="IPR051559">
    <property type="entry name" value="HIF_prolyl_hydroxylases"/>
</dbReference>
<comment type="caution">
    <text evidence="9">The sequence shown here is derived from an EMBL/GenBank/DDBJ whole genome shotgun (WGS) entry which is preliminary data.</text>
</comment>
<dbReference type="GO" id="GO:0071456">
    <property type="term" value="P:cellular response to hypoxia"/>
    <property type="evidence" value="ECO:0007669"/>
    <property type="project" value="TreeGrafter"/>
</dbReference>
<dbReference type="AlphaFoldDB" id="A0A9W7BZR4"/>
<evidence type="ECO:0000256" key="5">
    <source>
        <dbReference type="ARBA" id="ARBA00023002"/>
    </source>
</evidence>
<dbReference type="PROSITE" id="PS51471">
    <property type="entry name" value="FE2OG_OXY"/>
    <property type="match status" value="1"/>
</dbReference>
<dbReference type="EMBL" id="BRXX01000240">
    <property type="protein sequence ID" value="GMH99929.1"/>
    <property type="molecule type" value="Genomic_DNA"/>
</dbReference>
<keyword evidence="5" id="KW-0560">Oxidoreductase</keyword>
<keyword evidence="4" id="KW-0223">Dioxygenase</keyword>
<dbReference type="GO" id="GO:0031543">
    <property type="term" value="F:peptidyl-proline dioxygenase activity"/>
    <property type="evidence" value="ECO:0007669"/>
    <property type="project" value="TreeGrafter"/>
</dbReference>
<dbReference type="InterPro" id="IPR005123">
    <property type="entry name" value="Oxoglu/Fe-dep_dioxygenase_dom"/>
</dbReference>
<reference evidence="10" key="1">
    <citation type="journal article" date="2023" name="Commun. Biol.">
        <title>Genome analysis of Parmales, the sister group of diatoms, reveals the evolutionary specialization of diatoms from phago-mixotrophs to photoautotrophs.</title>
        <authorList>
            <person name="Ban H."/>
            <person name="Sato S."/>
            <person name="Yoshikawa S."/>
            <person name="Yamada K."/>
            <person name="Nakamura Y."/>
            <person name="Ichinomiya M."/>
            <person name="Sato N."/>
            <person name="Blanc-Mathieu R."/>
            <person name="Endo H."/>
            <person name="Kuwata A."/>
            <person name="Ogata H."/>
        </authorList>
    </citation>
    <scope>NUCLEOTIDE SEQUENCE [LARGE SCALE GENOMIC DNA]</scope>
    <source>
        <strain evidence="10">NIES 3699</strain>
    </source>
</reference>
<dbReference type="PANTHER" id="PTHR12907">
    <property type="entry name" value="EGL NINE HOMOLOG-RELATED"/>
    <property type="match status" value="1"/>
</dbReference>
<evidence type="ECO:0000313" key="10">
    <source>
        <dbReference type="Proteomes" id="UP001165160"/>
    </source>
</evidence>
<feature type="chain" id="PRO_5040930605" description="Fe2OG dioxygenase domain-containing protein" evidence="7">
    <location>
        <begin position="27"/>
        <end position="392"/>
    </location>
</feature>
<feature type="domain" description="Fe2OG dioxygenase" evidence="8">
    <location>
        <begin position="175"/>
        <end position="387"/>
    </location>
</feature>
<proteinExistence type="predicted"/>
<sequence length="392" mass="44253">MMMILNRRPSLCLILLIGFLVEFNNCFSSVTVICRRRCHLINSALNAEQGPLTPSQLSYAVSTIQAGHIAVIDDFLPKSFTSKLREDASNLYSQNLFEADGLASYTTTKTFDPNVSRQVLKSASWHSTPLGDSGTRRSFGTKIHSLRTQISSPLLRPTLKTGTLNYQTDWPDIKKKHEISYTRYSVKARLGRHTDEHCEMLKKREGWVRPTRRSVSWLVYLNDDWSVSNGGELRCYERKYNVSGKVGATEEGDLQVGWLAGDKERAVFLDARGNGYGNMVRLFVEEGGRREYVTGEFPADPTLYLAGGVGVRVFFNSDVLGRAYQPLEPPKTPSDQFLKSPTLGYETVKDVLPLEGRLVMFDSVALPHEVLECYGRERWSCSGWFHEDQQEG</sequence>
<dbReference type="Pfam" id="PF13640">
    <property type="entry name" value="2OG-FeII_Oxy_3"/>
    <property type="match status" value="1"/>
</dbReference>
<evidence type="ECO:0000256" key="1">
    <source>
        <dbReference type="ARBA" id="ARBA00001961"/>
    </source>
</evidence>
<evidence type="ECO:0000313" key="9">
    <source>
        <dbReference type="EMBL" id="GMH99929.1"/>
    </source>
</evidence>
<dbReference type="Gene3D" id="2.60.120.620">
    <property type="entry name" value="q2cbj1_9rhob like domain"/>
    <property type="match status" value="1"/>
</dbReference>
<evidence type="ECO:0000256" key="2">
    <source>
        <dbReference type="ARBA" id="ARBA00022723"/>
    </source>
</evidence>
<dbReference type="GO" id="GO:0008198">
    <property type="term" value="F:ferrous iron binding"/>
    <property type="evidence" value="ECO:0007669"/>
    <property type="project" value="TreeGrafter"/>
</dbReference>
<accession>A0A9W7BZR4</accession>
<keyword evidence="6" id="KW-0408">Iron</keyword>
<dbReference type="PANTHER" id="PTHR12907:SF26">
    <property type="entry name" value="HIF PROLYL HYDROXYLASE, ISOFORM C"/>
    <property type="match status" value="1"/>
</dbReference>
<dbReference type="Proteomes" id="UP001165160">
    <property type="component" value="Unassembled WGS sequence"/>
</dbReference>
<keyword evidence="2" id="KW-0479">Metal-binding</keyword>
<evidence type="ECO:0000256" key="7">
    <source>
        <dbReference type="SAM" id="SignalP"/>
    </source>
</evidence>
<organism evidence="9 10">
    <name type="scientific">Triparma verrucosa</name>
    <dbReference type="NCBI Taxonomy" id="1606542"/>
    <lineage>
        <taxon>Eukaryota</taxon>
        <taxon>Sar</taxon>
        <taxon>Stramenopiles</taxon>
        <taxon>Ochrophyta</taxon>
        <taxon>Bolidophyceae</taxon>
        <taxon>Parmales</taxon>
        <taxon>Triparmaceae</taxon>
        <taxon>Triparma</taxon>
    </lineage>
</organism>
<feature type="signal peptide" evidence="7">
    <location>
        <begin position="1"/>
        <end position="26"/>
    </location>
</feature>
<evidence type="ECO:0000256" key="6">
    <source>
        <dbReference type="ARBA" id="ARBA00023004"/>
    </source>
</evidence>
<keyword evidence="10" id="KW-1185">Reference proteome</keyword>
<dbReference type="GO" id="GO:0031418">
    <property type="term" value="F:L-ascorbic acid binding"/>
    <property type="evidence" value="ECO:0007669"/>
    <property type="project" value="UniProtKB-KW"/>
</dbReference>
<evidence type="ECO:0000259" key="8">
    <source>
        <dbReference type="PROSITE" id="PS51471"/>
    </source>
</evidence>
<comment type="cofactor">
    <cofactor evidence="1">
        <name>L-ascorbate</name>
        <dbReference type="ChEBI" id="CHEBI:38290"/>
    </cofactor>
</comment>
<dbReference type="SMART" id="SM00702">
    <property type="entry name" value="P4Hc"/>
    <property type="match status" value="1"/>
</dbReference>
<protein>
    <recommendedName>
        <fullName evidence="8">Fe2OG dioxygenase domain-containing protein</fullName>
    </recommendedName>
</protein>
<keyword evidence="3" id="KW-0847">Vitamin C</keyword>
<evidence type="ECO:0000256" key="3">
    <source>
        <dbReference type="ARBA" id="ARBA00022896"/>
    </source>
</evidence>
<gene>
    <name evidence="9" type="ORF">TrVE_jg6101</name>
</gene>
<dbReference type="InterPro" id="IPR006620">
    <property type="entry name" value="Pro_4_hyd_alph"/>
</dbReference>